<organism evidence="2 3">
    <name type="scientific">Favolaschia claudopus</name>
    <dbReference type="NCBI Taxonomy" id="2862362"/>
    <lineage>
        <taxon>Eukaryota</taxon>
        <taxon>Fungi</taxon>
        <taxon>Dikarya</taxon>
        <taxon>Basidiomycota</taxon>
        <taxon>Agaricomycotina</taxon>
        <taxon>Agaricomycetes</taxon>
        <taxon>Agaricomycetidae</taxon>
        <taxon>Agaricales</taxon>
        <taxon>Marasmiineae</taxon>
        <taxon>Mycenaceae</taxon>
        <taxon>Favolaschia</taxon>
    </lineage>
</organism>
<evidence type="ECO:0000256" key="1">
    <source>
        <dbReference type="SAM" id="SignalP"/>
    </source>
</evidence>
<keyword evidence="1" id="KW-0732">Signal</keyword>
<accession>A0AAW0AH91</accession>
<name>A0AAW0AH91_9AGAR</name>
<comment type="caution">
    <text evidence="2">The sequence shown here is derived from an EMBL/GenBank/DDBJ whole genome shotgun (WGS) entry which is preliminary data.</text>
</comment>
<keyword evidence="3" id="KW-1185">Reference proteome</keyword>
<evidence type="ECO:0000313" key="3">
    <source>
        <dbReference type="Proteomes" id="UP001362999"/>
    </source>
</evidence>
<dbReference type="AlphaFoldDB" id="A0AAW0AH91"/>
<feature type="signal peptide" evidence="1">
    <location>
        <begin position="1"/>
        <end position="21"/>
    </location>
</feature>
<sequence>MKTFISLALVGIVSMLDIVAAAPIVIAGDASAAPAASAAAFTASPAGEAVASTPSAVLSTVRAAPQTAGLFAYPPSRDWSSAFRVSSTTSSGTTAAPTPDLVSVVSFEMLPSDVLAKD</sequence>
<dbReference type="EMBL" id="JAWWNJ010000068">
    <property type="protein sequence ID" value="KAK7008234.1"/>
    <property type="molecule type" value="Genomic_DNA"/>
</dbReference>
<dbReference type="Proteomes" id="UP001362999">
    <property type="component" value="Unassembled WGS sequence"/>
</dbReference>
<evidence type="ECO:0008006" key="4">
    <source>
        <dbReference type="Google" id="ProtNLM"/>
    </source>
</evidence>
<evidence type="ECO:0000313" key="2">
    <source>
        <dbReference type="EMBL" id="KAK7008234.1"/>
    </source>
</evidence>
<protein>
    <recommendedName>
        <fullName evidence="4">Secreted protein</fullName>
    </recommendedName>
</protein>
<gene>
    <name evidence="2" type="ORF">R3P38DRAFT_3280726</name>
</gene>
<feature type="chain" id="PRO_5043564344" description="Secreted protein" evidence="1">
    <location>
        <begin position="22"/>
        <end position="118"/>
    </location>
</feature>
<proteinExistence type="predicted"/>
<reference evidence="2 3" key="1">
    <citation type="journal article" date="2024" name="J Genomics">
        <title>Draft genome sequencing and assembly of Favolaschia claudopus CIRM-BRFM 2984 isolated from oak limbs.</title>
        <authorList>
            <person name="Navarro D."/>
            <person name="Drula E."/>
            <person name="Chaduli D."/>
            <person name="Cazenave R."/>
            <person name="Ahrendt S."/>
            <person name="Wang J."/>
            <person name="Lipzen A."/>
            <person name="Daum C."/>
            <person name="Barry K."/>
            <person name="Grigoriev I.V."/>
            <person name="Favel A."/>
            <person name="Rosso M.N."/>
            <person name="Martin F."/>
        </authorList>
    </citation>
    <scope>NUCLEOTIDE SEQUENCE [LARGE SCALE GENOMIC DNA]</scope>
    <source>
        <strain evidence="2 3">CIRM-BRFM 2984</strain>
    </source>
</reference>